<dbReference type="Pfam" id="PF05226">
    <property type="entry name" value="CHASE2"/>
    <property type="match status" value="1"/>
</dbReference>
<dbReference type="InterPro" id="IPR001054">
    <property type="entry name" value="A/G_cyclase"/>
</dbReference>
<gene>
    <name evidence="3" type="primary">cyaD</name>
    <name evidence="3" type="ORF">TMPK1_26810</name>
</gene>
<dbReference type="GO" id="GO:0006171">
    <property type="term" value="P:cAMP biosynthetic process"/>
    <property type="evidence" value="ECO:0007669"/>
    <property type="project" value="TreeGrafter"/>
</dbReference>
<proteinExistence type="predicted"/>
<sequence length="748" mass="81750">MPRPAAMGTVGAMLRLFRPFARRWFGAVVATLLLFALAMAIKEPPPPVLRFRLAVLDLYLQQFPRPVDPAKSVRIIDIDEESLRRFGQWPWPRTQLAELVDRLAALGAKAIVFDVLFDQPDRTSPPQLAPLLAPRPDQASLRNAIAALPDHDKIFAGAIARARSVVLGFSFVDEPTRETEQPTLKTRFDVPKNIPLLPLVGAVRNRPEFEASAAGNGHFNMQPDPDGLVRRVPLLAELVNTRAHIAYPSIDVEAVRLATEADRISPIAPDDRLTTLKIGGLRVPVEADATNTIDGFFRLWFSDNSNHARFVPAYRVFENGIDAGFLKGRVVLIGTSAKGLLDMRATPMNQLAAGVENHAEAIEQMLSGQFITRPEWSWQIECGGLVAAGLLIIVLAQWRGAVTAAIAGGLSVGGACVAAYQLFERDHLMLDPLTPSFALTIVYALAALTAFARSEGEKRHVREAFGRYLAPSLVERLAAHPERLRLGGEMRDMSILFSDIRGFTAMSQRMDPTELTALLNGYLTPMTGTVLGRGGTIDKYIGDAVMAFWNAPLDDAAHAENACRAALAMLVELDRLNALRPEGPQLRIGIGVNTGPCCVGNLGSEQRFAYSAIGDAVNVAARLEGQTKFYGVPILIGEETRLRVPSFAALEVDHLRVVGRDEATRLYALLGDERVADVKFTSLAQAHEQMLQFYRARRWDQAAEIARALATALPAMATVYATYEARVRAFAAEPPPPDWDGTVIADSK</sequence>
<dbReference type="GO" id="GO:0004016">
    <property type="term" value="F:adenylate cyclase activity"/>
    <property type="evidence" value="ECO:0007669"/>
    <property type="project" value="UniProtKB-ARBA"/>
</dbReference>
<feature type="domain" description="Guanylate cyclase" evidence="2">
    <location>
        <begin position="494"/>
        <end position="624"/>
    </location>
</feature>
<organism evidence="3 4">
    <name type="scientific">Roseiterribacter gracilis</name>
    <dbReference type="NCBI Taxonomy" id="2812848"/>
    <lineage>
        <taxon>Bacteria</taxon>
        <taxon>Pseudomonadati</taxon>
        <taxon>Pseudomonadota</taxon>
        <taxon>Alphaproteobacteria</taxon>
        <taxon>Rhodospirillales</taxon>
        <taxon>Roseiterribacteraceae</taxon>
        <taxon>Roseiterribacter</taxon>
    </lineage>
</organism>
<dbReference type="Proteomes" id="UP000681075">
    <property type="component" value="Unassembled WGS sequence"/>
</dbReference>
<evidence type="ECO:0000256" key="1">
    <source>
        <dbReference type="SAM" id="Phobius"/>
    </source>
</evidence>
<dbReference type="PANTHER" id="PTHR43081:SF1">
    <property type="entry name" value="ADENYLATE CYCLASE, TERMINAL-DIFFERENTIATION SPECIFIC"/>
    <property type="match status" value="1"/>
</dbReference>
<evidence type="ECO:0000313" key="4">
    <source>
        <dbReference type="Proteomes" id="UP000681075"/>
    </source>
</evidence>
<accession>A0A8S8XCN4</accession>
<feature type="transmembrane region" description="Helical" evidence="1">
    <location>
        <begin position="402"/>
        <end position="423"/>
    </location>
</feature>
<protein>
    <submittedName>
        <fullName evidence="3">Adenylate/guanylate cyclase domain-containing protein</fullName>
    </submittedName>
</protein>
<evidence type="ECO:0000313" key="3">
    <source>
        <dbReference type="EMBL" id="GIL40444.1"/>
    </source>
</evidence>
<dbReference type="PROSITE" id="PS50125">
    <property type="entry name" value="GUANYLATE_CYCLASE_2"/>
    <property type="match status" value="1"/>
</dbReference>
<dbReference type="PANTHER" id="PTHR43081">
    <property type="entry name" value="ADENYLATE CYCLASE, TERMINAL-DIFFERENTIATION SPECIFIC-RELATED"/>
    <property type="match status" value="1"/>
</dbReference>
<dbReference type="AlphaFoldDB" id="A0A8S8XCN4"/>
<keyword evidence="1" id="KW-1133">Transmembrane helix</keyword>
<keyword evidence="1" id="KW-0812">Transmembrane</keyword>
<name>A0A8S8XCN4_9PROT</name>
<feature type="transmembrane region" description="Helical" evidence="1">
    <location>
        <begin position="376"/>
        <end position="395"/>
    </location>
</feature>
<dbReference type="InterPro" id="IPR050697">
    <property type="entry name" value="Adenylyl/Guanylyl_Cyclase_3/4"/>
</dbReference>
<dbReference type="CDD" id="cd07302">
    <property type="entry name" value="CHD"/>
    <property type="match status" value="1"/>
</dbReference>
<dbReference type="SMART" id="SM01080">
    <property type="entry name" value="CHASE2"/>
    <property type="match status" value="1"/>
</dbReference>
<keyword evidence="4" id="KW-1185">Reference proteome</keyword>
<comment type="caution">
    <text evidence="3">The sequence shown here is derived from an EMBL/GenBank/DDBJ whole genome shotgun (WGS) entry which is preliminary data.</text>
</comment>
<reference evidence="3" key="1">
    <citation type="submission" date="2021-02" db="EMBL/GenBank/DDBJ databases">
        <title>Genome sequence of Rhodospirillales sp. strain TMPK1 isolated from soil.</title>
        <authorList>
            <person name="Nakai R."/>
            <person name="Kusada H."/>
            <person name="Tamaki H."/>
        </authorList>
    </citation>
    <scope>NUCLEOTIDE SEQUENCE</scope>
    <source>
        <strain evidence="3">TMPK1</strain>
    </source>
</reference>
<dbReference type="SUPFAM" id="SSF55073">
    <property type="entry name" value="Nucleotide cyclase"/>
    <property type="match status" value="1"/>
</dbReference>
<dbReference type="SMART" id="SM00044">
    <property type="entry name" value="CYCc"/>
    <property type="match status" value="1"/>
</dbReference>
<dbReference type="EMBL" id="BOPV01000001">
    <property type="protein sequence ID" value="GIL40444.1"/>
    <property type="molecule type" value="Genomic_DNA"/>
</dbReference>
<evidence type="ECO:0000259" key="2">
    <source>
        <dbReference type="PROSITE" id="PS50125"/>
    </source>
</evidence>
<dbReference type="GO" id="GO:0035556">
    <property type="term" value="P:intracellular signal transduction"/>
    <property type="evidence" value="ECO:0007669"/>
    <property type="project" value="InterPro"/>
</dbReference>
<dbReference type="InterPro" id="IPR007890">
    <property type="entry name" value="CHASE2"/>
</dbReference>
<dbReference type="Pfam" id="PF00211">
    <property type="entry name" value="Guanylate_cyc"/>
    <property type="match status" value="1"/>
</dbReference>
<dbReference type="InterPro" id="IPR029787">
    <property type="entry name" value="Nucleotide_cyclase"/>
</dbReference>
<feature type="transmembrane region" description="Helical" evidence="1">
    <location>
        <begin position="435"/>
        <end position="452"/>
    </location>
</feature>
<dbReference type="Gene3D" id="3.30.70.1230">
    <property type="entry name" value="Nucleotide cyclase"/>
    <property type="match status" value="1"/>
</dbReference>
<keyword evidence="1" id="KW-0472">Membrane</keyword>